<protein>
    <recommendedName>
        <fullName evidence="3">HEAT repeat protein</fullName>
    </recommendedName>
</protein>
<evidence type="ECO:0000313" key="2">
    <source>
        <dbReference type="Proteomes" id="UP000315082"/>
    </source>
</evidence>
<evidence type="ECO:0008006" key="3">
    <source>
        <dbReference type="Google" id="ProtNLM"/>
    </source>
</evidence>
<evidence type="ECO:0000313" key="1">
    <source>
        <dbReference type="EMBL" id="QDV69309.1"/>
    </source>
</evidence>
<sequence>MPLFFNQLHSHAIGEADCEAILANLHIRKLKCGKFAVDGPIKNTYLASSSISSVAVCGRQSLQSPVSLRLQPHVVACSIVPWKGIAGMSNVGGSANINGILYQVLGTLDRAVNPSITYAKCTGDDITQAQLIIEPAGGGGDLEIVDESCRVVQQWKAKARGGTWALKKIIEDVLTDLYMAVRVDDLESNTKYQFVTEGKIGDWRDTMEFFKSLPLHPSEGIAASLTDITKRHKIGKYTYNDDELFNYIVAKVSKREPATSEPEGVVKSKLFHLLARFEIVESQNHELLAVRINAFLGHHVDYSEDVDAKRRQLCGLLLEIASQGMQSVSAESLLRRCSIPVHSFLNWHRLLARMKQRLVEQLSKEQYDKTYDPRDKLNLERTITAIRGESGQGKTWRLAGLATDVAASNCLVIWVPSAREPADVSAYVAKEIWNYGLERDAVLTLESVASRRAQSTPDIETPWALICVDDVRSNEDVKKLLQLDWARWGVRLAFNTSPIIGRQIAIENNQLCVSANDFDHSELREYLKRRGVSWGTIPNDVRQLIRRPIFAKIYADVVDEQSTFRPRNEYDLMEAAWRRLINNVEVGLIRKIAGTIKDDSNAYPWLAETLLDTGFSPEMIERLVNRGFLHDLGNGRIAIWHQRFLCWALAKHLVALFESGVLTLDGLIEATVKCHRVPDSRRIQLGYVPMDVLWLLLDPEVPNKERKFLWKLVSALEASNGFGHDDMSLYSHLLASLGTRVIPLLLDRVRSIEDAERSGIINRVAHALRIIGRDDGERMSVVARECVADGNEALKELGLQLAVFFPKLVDIDRVWEEYRRCIVDDKESRRHFIRRDRASTAFASVAARNLAWVEQQLQVGDASDPCFTSLVFTLSNMPGSAPKKIWEEAKDHLIAAIASENRRCLVSCIVCFGDVDEYGRLEEWASSEHEFVGAVSARGLAYRDPPRAIQLLPNISAKRLWGVAGAIGTALFVSHPLATCSAVESLVRNGDNPEHYFDLVANNGDRLTPTLVEELLDWLNNVLERHLSTDDDSTQPHPRYPLGLIEGLHGETVLAGLRSRQGSKLEGNLVTFATSRIKKISTYVDHEFGHAIELLKRIAGDGFTSLTNELIRAEHQQLRMEGCELAVMRPSAETRRLLADAAVSDELWEPDSSRLNLAQMRAIDSLSALGENAGVVNGILKWGLSVSPDIGALRADLPQMNDDELAPAIALLKSPDNKEFPHAILAIGLSGRQDLRREVENVLLACAYDSELANYCLIALQDLPSNCIRIFDRLVAQYQSGHHKFAVLKALSGCETAKENYLRLLPTEGQLDDMDQRVVEFLAADEATRPLVRSHVEQLLETGGRHMCNTVALLDPELEPDRKLLWETTLQSDNGMHFGGSRARALRSLGKISPDAAFEIGLETLTSDRRDRDTVPQVLLELDPERALANLLRVACESNDKFVCCSVARALRGSGEVSGLRRATDDFLNHDSWSVRRAAAFMAGYFPSGVADTELRRVAFNDPKWGVCAVAQSALRMRQREAEACKLVTTLSSLKLFQVWGTLDCVVRLVDPGVATAKGDPIGLVKAVGALPPIVGEYVSKALKKRTKQHEDDLNSLHGKWKDQD</sequence>
<name>A0A518JUT5_9BACT</name>
<dbReference type="Proteomes" id="UP000315082">
    <property type="component" value="Chromosome"/>
</dbReference>
<dbReference type="InterPro" id="IPR016024">
    <property type="entry name" value="ARM-type_fold"/>
</dbReference>
<accession>A0A518JUT5</accession>
<keyword evidence="2" id="KW-1185">Reference proteome</keyword>
<dbReference type="EMBL" id="CP036348">
    <property type="protein sequence ID" value="QDV69309.1"/>
    <property type="molecule type" value="Genomic_DNA"/>
</dbReference>
<reference evidence="1 2" key="1">
    <citation type="submission" date="2019-02" db="EMBL/GenBank/DDBJ databases">
        <title>Deep-cultivation of Planctomycetes and their phenomic and genomic characterization uncovers novel biology.</title>
        <authorList>
            <person name="Wiegand S."/>
            <person name="Jogler M."/>
            <person name="Boedeker C."/>
            <person name="Pinto D."/>
            <person name="Vollmers J."/>
            <person name="Rivas-Marin E."/>
            <person name="Kohn T."/>
            <person name="Peeters S.H."/>
            <person name="Heuer A."/>
            <person name="Rast P."/>
            <person name="Oberbeckmann S."/>
            <person name="Bunk B."/>
            <person name="Jeske O."/>
            <person name="Meyerdierks A."/>
            <person name="Storesund J.E."/>
            <person name="Kallscheuer N."/>
            <person name="Luecker S."/>
            <person name="Lage O.M."/>
            <person name="Pohl T."/>
            <person name="Merkel B.J."/>
            <person name="Hornburger P."/>
            <person name="Mueller R.-W."/>
            <person name="Bruemmer F."/>
            <person name="Labrenz M."/>
            <person name="Spormann A.M."/>
            <person name="Op den Camp H."/>
            <person name="Overmann J."/>
            <person name="Amann R."/>
            <person name="Jetten M.S.M."/>
            <person name="Mascher T."/>
            <person name="Medema M.H."/>
            <person name="Devos D.P."/>
            <person name="Kaster A.-K."/>
            <person name="Ovreas L."/>
            <person name="Rohde M."/>
            <person name="Galperin M.Y."/>
            <person name="Jogler C."/>
        </authorList>
    </citation>
    <scope>NUCLEOTIDE SEQUENCE [LARGE SCALE GENOMIC DNA]</scope>
    <source>
        <strain evidence="1 2">Poly24</strain>
    </source>
</reference>
<proteinExistence type="predicted"/>
<dbReference type="KEGG" id="rcf:Poly24_30240"/>
<dbReference type="InterPro" id="IPR011989">
    <property type="entry name" value="ARM-like"/>
</dbReference>
<organism evidence="1 2">
    <name type="scientific">Rosistilla carotiformis</name>
    <dbReference type="NCBI Taxonomy" id="2528017"/>
    <lineage>
        <taxon>Bacteria</taxon>
        <taxon>Pseudomonadati</taxon>
        <taxon>Planctomycetota</taxon>
        <taxon>Planctomycetia</taxon>
        <taxon>Pirellulales</taxon>
        <taxon>Pirellulaceae</taxon>
        <taxon>Rosistilla</taxon>
    </lineage>
</organism>
<gene>
    <name evidence="1" type="ORF">Poly24_30240</name>
</gene>
<dbReference type="SUPFAM" id="SSF48371">
    <property type="entry name" value="ARM repeat"/>
    <property type="match status" value="1"/>
</dbReference>
<dbReference type="Gene3D" id="1.25.10.10">
    <property type="entry name" value="Leucine-rich Repeat Variant"/>
    <property type="match status" value="1"/>
</dbReference>